<dbReference type="OrthoDB" id="10070927at2759"/>
<evidence type="ECO:0000256" key="4">
    <source>
        <dbReference type="SAM" id="MobiDB-lite"/>
    </source>
</evidence>
<dbReference type="AlphaFoldDB" id="A0A1B2J618"/>
<reference evidence="6 7" key="1">
    <citation type="submission" date="2016-02" db="EMBL/GenBank/DDBJ databases">
        <title>Comparative genomic and transcriptomic foundation for Pichia pastoris.</title>
        <authorList>
            <person name="Love K.R."/>
            <person name="Shah K.A."/>
            <person name="Whittaker C.A."/>
            <person name="Wu J."/>
            <person name="Bartlett M.C."/>
            <person name="Ma D."/>
            <person name="Leeson R.L."/>
            <person name="Priest M."/>
            <person name="Young S.K."/>
            <person name="Love J.C."/>
        </authorList>
    </citation>
    <scope>NUCLEOTIDE SEQUENCE [LARGE SCALE GENOMIC DNA]</scope>
    <source>
        <strain evidence="6 7">ATCC 28485</strain>
    </source>
</reference>
<name>A0A1B2J618_PICPA</name>
<dbReference type="GO" id="GO:0005634">
    <property type="term" value="C:nucleus"/>
    <property type="evidence" value="ECO:0007669"/>
    <property type="project" value="UniProtKB-UniRule"/>
</dbReference>
<evidence type="ECO:0000256" key="1">
    <source>
        <dbReference type="ARBA" id="ARBA00023125"/>
    </source>
</evidence>
<sequence>MKQKPTIPSAETEADRLRLKCKDLKQRIGQLEGSSELASLAVGRLRYLVRRSRFEYTLLLHMLNEADFSSNSDSRATLLQSYFQDVDLSKVLLVNKGTSKSPQHLPALSTKKAKRLPKKPRDPDLPKRPTNAYLIFCDLEKDKIRKSLQHDRDVAQPGEGVHKGNIDLSRGLSDAWKLLDEESRKPYYALYEEDRRRYQRELKEYQRKKVEEESPAKKQKMEHLPLPLSMELDPNGVGVDVDNEGEVGGGIDAEADAETDVYVDADIDHDIDSVLDSSERNYTLLGAKPADAPADDIQEDVKKKATIHPHLVDAGVYSWSPSVTASSSNDQALLSTQVVKSDEPLRDVSRKDVTEFKDKESSTS</sequence>
<keyword evidence="3" id="KW-0175">Coiled coil</keyword>
<feature type="coiled-coil region" evidence="3">
    <location>
        <begin position="7"/>
        <end position="34"/>
    </location>
</feature>
<organism evidence="6 7">
    <name type="scientific">Komagataella pastoris</name>
    <name type="common">Yeast</name>
    <name type="synonym">Pichia pastoris</name>
    <dbReference type="NCBI Taxonomy" id="4922"/>
    <lineage>
        <taxon>Eukaryota</taxon>
        <taxon>Fungi</taxon>
        <taxon>Dikarya</taxon>
        <taxon>Ascomycota</taxon>
        <taxon>Saccharomycotina</taxon>
        <taxon>Pichiomycetes</taxon>
        <taxon>Pichiales</taxon>
        <taxon>Pichiaceae</taxon>
        <taxon>Komagataella</taxon>
    </lineage>
</organism>
<evidence type="ECO:0000313" key="6">
    <source>
        <dbReference type="EMBL" id="ANZ73400.1"/>
    </source>
</evidence>
<feature type="domain" description="HMG box" evidence="5">
    <location>
        <begin position="126"/>
        <end position="206"/>
    </location>
</feature>
<proteinExistence type="predicted"/>
<dbReference type="Pfam" id="PF09011">
    <property type="entry name" value="HMG_box_2"/>
    <property type="match status" value="1"/>
</dbReference>
<dbReference type="EMBL" id="CP014584">
    <property type="protein sequence ID" value="ANZ73400.1"/>
    <property type="molecule type" value="Genomic_DNA"/>
</dbReference>
<dbReference type="SMART" id="SM00398">
    <property type="entry name" value="HMG"/>
    <property type="match status" value="1"/>
</dbReference>
<dbReference type="InterPro" id="IPR036910">
    <property type="entry name" value="HMG_box_dom_sf"/>
</dbReference>
<feature type="DNA-binding region" description="HMG box" evidence="2">
    <location>
        <begin position="126"/>
        <end position="206"/>
    </location>
</feature>
<protein>
    <submittedName>
        <fullName evidence="6">BA75_01090T0</fullName>
    </submittedName>
</protein>
<keyword evidence="2" id="KW-0539">Nucleus</keyword>
<keyword evidence="1 2" id="KW-0238">DNA-binding</keyword>
<dbReference type="GO" id="GO:0003677">
    <property type="term" value="F:DNA binding"/>
    <property type="evidence" value="ECO:0007669"/>
    <property type="project" value="UniProtKB-UniRule"/>
</dbReference>
<dbReference type="InterPro" id="IPR009071">
    <property type="entry name" value="HMG_box_dom"/>
</dbReference>
<evidence type="ECO:0000313" key="7">
    <source>
        <dbReference type="Proteomes" id="UP000094565"/>
    </source>
</evidence>
<dbReference type="PANTHER" id="PTHR48112">
    <property type="entry name" value="HIGH MOBILITY GROUP PROTEIN DSP1"/>
    <property type="match status" value="1"/>
</dbReference>
<dbReference type="InterPro" id="IPR050342">
    <property type="entry name" value="HMGB"/>
</dbReference>
<dbReference type="PROSITE" id="PS50118">
    <property type="entry name" value="HMG_BOX_2"/>
    <property type="match status" value="1"/>
</dbReference>
<evidence type="ECO:0000256" key="3">
    <source>
        <dbReference type="SAM" id="Coils"/>
    </source>
</evidence>
<dbReference type="Proteomes" id="UP000094565">
    <property type="component" value="Chromosome 1"/>
</dbReference>
<feature type="region of interest" description="Disordered" evidence="4">
    <location>
        <begin position="99"/>
        <end position="128"/>
    </location>
</feature>
<evidence type="ECO:0000259" key="5">
    <source>
        <dbReference type="PROSITE" id="PS50118"/>
    </source>
</evidence>
<dbReference type="PANTHER" id="PTHR48112:SF13">
    <property type="entry name" value="NON-HISTONE PROTEIN 10"/>
    <property type="match status" value="1"/>
</dbReference>
<evidence type="ECO:0000256" key="2">
    <source>
        <dbReference type="PROSITE-ProRule" id="PRU00267"/>
    </source>
</evidence>
<dbReference type="Gene3D" id="1.10.30.10">
    <property type="entry name" value="High mobility group box domain"/>
    <property type="match status" value="1"/>
</dbReference>
<accession>A0A1B2J618</accession>
<dbReference type="SUPFAM" id="SSF47095">
    <property type="entry name" value="HMG-box"/>
    <property type="match status" value="1"/>
</dbReference>
<keyword evidence="7" id="KW-1185">Reference proteome</keyword>
<gene>
    <name evidence="6" type="primary">NHP10</name>
    <name evidence="6" type="ORF">ATY40_BA7501090</name>
</gene>